<dbReference type="Gene3D" id="1.25.40.10">
    <property type="entry name" value="Tetratricopeptide repeat domain"/>
    <property type="match status" value="1"/>
</dbReference>
<reference evidence="9" key="1">
    <citation type="submission" date="2016-10" db="EMBL/GenBank/DDBJ databases">
        <authorList>
            <person name="Varghese N."/>
            <person name="Submissions S."/>
        </authorList>
    </citation>
    <scope>NUCLEOTIDE SEQUENCE [LARGE SCALE GENOMIC DNA]</scope>
    <source>
        <strain evidence="9">DSM 17465</strain>
    </source>
</reference>
<dbReference type="SUPFAM" id="SSF48452">
    <property type="entry name" value="TPR-like"/>
    <property type="match status" value="1"/>
</dbReference>
<evidence type="ECO:0000256" key="2">
    <source>
        <dbReference type="ARBA" id="ARBA00022692"/>
    </source>
</evidence>
<evidence type="ECO:0000256" key="5">
    <source>
        <dbReference type="SAM" id="MobiDB-lite"/>
    </source>
</evidence>
<dbReference type="AlphaFoldDB" id="A0A1I7DPE6"/>
<evidence type="ECO:0000256" key="1">
    <source>
        <dbReference type="ARBA" id="ARBA00004370"/>
    </source>
</evidence>
<name>A0A1I7DPE6_9HYPH</name>
<organism evidence="8 9">
    <name type="scientific">Pseudovibrio denitrificans</name>
    <dbReference type="NCBI Taxonomy" id="258256"/>
    <lineage>
        <taxon>Bacteria</taxon>
        <taxon>Pseudomonadati</taxon>
        <taxon>Pseudomonadota</taxon>
        <taxon>Alphaproteobacteria</taxon>
        <taxon>Hyphomicrobiales</taxon>
        <taxon>Stappiaceae</taxon>
        <taxon>Pseudovibrio</taxon>
    </lineage>
</organism>
<proteinExistence type="predicted"/>
<feature type="compositionally biased region" description="Basic and acidic residues" evidence="5">
    <location>
        <begin position="547"/>
        <end position="581"/>
    </location>
</feature>
<comment type="subcellular location">
    <subcellularLocation>
        <location evidence="1">Membrane</location>
    </subcellularLocation>
</comment>
<evidence type="ECO:0000313" key="9">
    <source>
        <dbReference type="Proteomes" id="UP000183371"/>
    </source>
</evidence>
<dbReference type="Proteomes" id="UP000183371">
    <property type="component" value="Unassembled WGS sequence"/>
</dbReference>
<feature type="domain" description="HemY N-terminal" evidence="7">
    <location>
        <begin position="26"/>
        <end position="133"/>
    </location>
</feature>
<dbReference type="GO" id="GO:0016020">
    <property type="term" value="C:membrane"/>
    <property type="evidence" value="ECO:0007669"/>
    <property type="project" value="UniProtKB-SubCell"/>
</dbReference>
<evidence type="ECO:0000256" key="4">
    <source>
        <dbReference type="ARBA" id="ARBA00023136"/>
    </source>
</evidence>
<gene>
    <name evidence="8" type="ORF">SAMN05444141_109267</name>
</gene>
<keyword evidence="3 6" id="KW-1133">Transmembrane helix</keyword>
<dbReference type="InterPro" id="IPR010817">
    <property type="entry name" value="HemY_N"/>
</dbReference>
<keyword evidence="4 6" id="KW-0472">Membrane</keyword>
<feature type="region of interest" description="Disordered" evidence="5">
    <location>
        <begin position="465"/>
        <end position="613"/>
    </location>
</feature>
<dbReference type="InterPro" id="IPR016982">
    <property type="entry name" value="Mms48"/>
</dbReference>
<keyword evidence="2 6" id="KW-0812">Transmembrane</keyword>
<protein>
    <submittedName>
        <fullName evidence="8">HemY protein</fullName>
    </submittedName>
</protein>
<feature type="transmembrane region" description="Helical" evidence="6">
    <location>
        <begin position="45"/>
        <end position="66"/>
    </location>
</feature>
<feature type="compositionally biased region" description="Basic and acidic residues" evidence="5">
    <location>
        <begin position="517"/>
        <end position="531"/>
    </location>
</feature>
<keyword evidence="9" id="KW-1185">Reference proteome</keyword>
<feature type="compositionally biased region" description="Low complexity" evidence="5">
    <location>
        <begin position="494"/>
        <end position="503"/>
    </location>
</feature>
<evidence type="ECO:0000313" key="8">
    <source>
        <dbReference type="EMBL" id="SFU13496.1"/>
    </source>
</evidence>
<evidence type="ECO:0000256" key="6">
    <source>
        <dbReference type="SAM" id="Phobius"/>
    </source>
</evidence>
<evidence type="ECO:0000259" key="7">
    <source>
        <dbReference type="Pfam" id="PF07219"/>
    </source>
</evidence>
<dbReference type="RefSeq" id="WP_083417404.1">
    <property type="nucleotide sequence ID" value="NZ_FPBD01000009.1"/>
</dbReference>
<dbReference type="Pfam" id="PF07219">
    <property type="entry name" value="HemY_N"/>
    <property type="match status" value="1"/>
</dbReference>
<evidence type="ECO:0000256" key="3">
    <source>
        <dbReference type="ARBA" id="ARBA00022989"/>
    </source>
</evidence>
<accession>A0A1I7DPE6</accession>
<dbReference type="InterPro" id="IPR011990">
    <property type="entry name" value="TPR-like_helical_dom_sf"/>
</dbReference>
<dbReference type="EMBL" id="FPBD01000009">
    <property type="protein sequence ID" value="SFU13496.1"/>
    <property type="molecule type" value="Genomic_DNA"/>
</dbReference>
<sequence>MVRVLIFFAFVFLLALGGAWMADRPGVVTLEWQGYVVQASLLTAVVAFGASIVASIVVWGFFRLIWKSPTLVSHFMQRRRKDKGYDALSQGLMALGSGDTLHARKFGLKADKLLDGDEPAARLLLAQASQLDGDHAESRRRFEAMLEDDRSMAVGLHGLYIEAERESEPAAARHFAEEAFNLVPGLRWAGNAVLGYQAVSGDWEEAIATLERNYAARMLDKKTLRRQKAVLLTARALELENENPDRARTLAVEAHGLAPSLVPAAIVAARLRTRAGEIRKASKILEATWKLSPHPDLAEAYAHVRPGDSVTDRLSRVRTLASMRAYSSEGAIAIAVAAIEAKKFDEAREQLKRVLRSEPTQRAFLLMADLEEREHGDQGRIREWLSRAVRAPHDKVWIADGVVSANWAPVSPKTGRVDAYEWATPENTMDQDQTIEVIDDKLFEPPELAAPVQVLDEPVKADIVVPKPQDVETPAAPKEEPAPAPAPVEKTKAEATAAPVVTETAKEETPVAAEAPAETKPEETAQAEEPRATVVPVESSSWAPTKANEKAEAKSDEPAKTEQDADAKTDEKAEKKDEKLVEFPLSHLPDDPGPEPDDEDPKAPKDQSFRFFR</sequence>
<dbReference type="PIRSF" id="PIRSF031802">
    <property type="entry name" value="UCP031802"/>
    <property type="match status" value="1"/>
</dbReference>
<feature type="compositionally biased region" description="Basic and acidic residues" evidence="5">
    <location>
        <begin position="601"/>
        <end position="613"/>
    </location>
</feature>